<proteinExistence type="inferred from homology"/>
<dbReference type="PANTHER" id="PTHR11533:SF294">
    <property type="entry name" value="THYROTROPIN-RELEASING HORMONE-DEGRADING ECTOENZYME"/>
    <property type="match status" value="1"/>
</dbReference>
<dbReference type="Gene3D" id="1.25.50.20">
    <property type="match status" value="1"/>
</dbReference>
<dbReference type="Proteomes" id="UP000027135">
    <property type="component" value="Unassembled WGS sequence"/>
</dbReference>
<dbReference type="InterPro" id="IPR050344">
    <property type="entry name" value="Peptidase_M1_aminopeptidases"/>
</dbReference>
<dbReference type="GO" id="GO:0005615">
    <property type="term" value="C:extracellular space"/>
    <property type="evidence" value="ECO:0007669"/>
    <property type="project" value="TreeGrafter"/>
</dbReference>
<name>A0A067QSD2_ZOONE</name>
<dbReference type="Pfam" id="PF11838">
    <property type="entry name" value="ERAP1_C"/>
    <property type="match status" value="1"/>
</dbReference>
<dbReference type="EMBL" id="KK853082">
    <property type="protein sequence ID" value="KDR11670.1"/>
    <property type="molecule type" value="Genomic_DNA"/>
</dbReference>
<protein>
    <recommendedName>
        <fullName evidence="2">ERAP1-like C-terminal domain-containing protein</fullName>
    </recommendedName>
</protein>
<dbReference type="GO" id="GO:0005737">
    <property type="term" value="C:cytoplasm"/>
    <property type="evidence" value="ECO:0007669"/>
    <property type="project" value="TreeGrafter"/>
</dbReference>
<accession>A0A067QSD2</accession>
<dbReference type="InterPro" id="IPR024571">
    <property type="entry name" value="ERAP1-like_C_dom"/>
</dbReference>
<gene>
    <name evidence="3" type="ORF">L798_14573</name>
</gene>
<dbReference type="GO" id="GO:0008270">
    <property type="term" value="F:zinc ion binding"/>
    <property type="evidence" value="ECO:0007669"/>
    <property type="project" value="TreeGrafter"/>
</dbReference>
<dbReference type="eggNOG" id="KOG1046">
    <property type="taxonomic scope" value="Eukaryota"/>
</dbReference>
<organism evidence="3 4">
    <name type="scientific">Zootermopsis nevadensis</name>
    <name type="common">Dampwood termite</name>
    <dbReference type="NCBI Taxonomy" id="136037"/>
    <lineage>
        <taxon>Eukaryota</taxon>
        <taxon>Metazoa</taxon>
        <taxon>Ecdysozoa</taxon>
        <taxon>Arthropoda</taxon>
        <taxon>Hexapoda</taxon>
        <taxon>Insecta</taxon>
        <taxon>Pterygota</taxon>
        <taxon>Neoptera</taxon>
        <taxon>Polyneoptera</taxon>
        <taxon>Dictyoptera</taxon>
        <taxon>Blattodea</taxon>
        <taxon>Blattoidea</taxon>
        <taxon>Termitoidae</taxon>
        <taxon>Termopsidae</taxon>
        <taxon>Zootermopsis</taxon>
    </lineage>
</organism>
<feature type="domain" description="ERAP1-like C-terminal" evidence="2">
    <location>
        <begin position="10"/>
        <end position="89"/>
    </location>
</feature>
<dbReference type="GO" id="GO:0042277">
    <property type="term" value="F:peptide binding"/>
    <property type="evidence" value="ECO:0007669"/>
    <property type="project" value="TreeGrafter"/>
</dbReference>
<evidence type="ECO:0000313" key="3">
    <source>
        <dbReference type="EMBL" id="KDR11670.1"/>
    </source>
</evidence>
<evidence type="ECO:0000256" key="1">
    <source>
        <dbReference type="ARBA" id="ARBA00010136"/>
    </source>
</evidence>
<evidence type="ECO:0000313" key="4">
    <source>
        <dbReference type="Proteomes" id="UP000027135"/>
    </source>
</evidence>
<dbReference type="OMA" id="FWEIARY"/>
<dbReference type="AlphaFoldDB" id="A0A067QSD2"/>
<feature type="non-terminal residue" evidence="3">
    <location>
        <position position="90"/>
    </location>
</feature>
<keyword evidence="4" id="KW-1185">Reference proteome</keyword>
<evidence type="ECO:0000259" key="2">
    <source>
        <dbReference type="Pfam" id="PF11838"/>
    </source>
</evidence>
<dbReference type="PANTHER" id="PTHR11533">
    <property type="entry name" value="PROTEASE M1 ZINC METALLOPROTEASE"/>
    <property type="match status" value="1"/>
</dbReference>
<comment type="similarity">
    <text evidence="1">Belongs to the peptidase M1 family.</text>
</comment>
<dbReference type="GO" id="GO:0006508">
    <property type="term" value="P:proteolysis"/>
    <property type="evidence" value="ECO:0007669"/>
    <property type="project" value="TreeGrafter"/>
</dbReference>
<dbReference type="GO" id="GO:0016020">
    <property type="term" value="C:membrane"/>
    <property type="evidence" value="ECO:0007669"/>
    <property type="project" value="TreeGrafter"/>
</dbReference>
<reference evidence="3 4" key="1">
    <citation type="journal article" date="2014" name="Nat. Commun.">
        <title>Molecular traces of alternative social organization in a termite genome.</title>
        <authorList>
            <person name="Terrapon N."/>
            <person name="Li C."/>
            <person name="Robertson H.M."/>
            <person name="Ji L."/>
            <person name="Meng X."/>
            <person name="Booth W."/>
            <person name="Chen Z."/>
            <person name="Childers C.P."/>
            <person name="Glastad K.M."/>
            <person name="Gokhale K."/>
            <person name="Gowin J."/>
            <person name="Gronenberg W."/>
            <person name="Hermansen R.A."/>
            <person name="Hu H."/>
            <person name="Hunt B.G."/>
            <person name="Huylmans A.K."/>
            <person name="Khalil S.M."/>
            <person name="Mitchell R.D."/>
            <person name="Munoz-Torres M.C."/>
            <person name="Mustard J.A."/>
            <person name="Pan H."/>
            <person name="Reese J.T."/>
            <person name="Scharf M.E."/>
            <person name="Sun F."/>
            <person name="Vogel H."/>
            <person name="Xiao J."/>
            <person name="Yang W."/>
            <person name="Yang Z."/>
            <person name="Yang Z."/>
            <person name="Zhou J."/>
            <person name="Zhu J."/>
            <person name="Brent C.S."/>
            <person name="Elsik C.G."/>
            <person name="Goodisman M.A."/>
            <person name="Liberles D.A."/>
            <person name="Roe R.M."/>
            <person name="Vargo E.L."/>
            <person name="Vilcinskas A."/>
            <person name="Wang J."/>
            <person name="Bornberg-Bauer E."/>
            <person name="Korb J."/>
            <person name="Zhang G."/>
            <person name="Liebig J."/>
        </authorList>
    </citation>
    <scope>NUCLEOTIDE SEQUENCE [LARGE SCALE GENOMIC DNA]</scope>
    <source>
        <tissue evidence="3">Whole organism</tissue>
    </source>
</reference>
<dbReference type="InParanoid" id="A0A067QSD2"/>
<dbReference type="GO" id="GO:0070006">
    <property type="term" value="F:metalloaminopeptidase activity"/>
    <property type="evidence" value="ECO:0007669"/>
    <property type="project" value="TreeGrafter"/>
</dbReference>
<dbReference type="GO" id="GO:0043171">
    <property type="term" value="P:peptide catabolic process"/>
    <property type="evidence" value="ECO:0007669"/>
    <property type="project" value="TreeGrafter"/>
</dbReference>
<sequence>MSLTLRLFSIGFYRVNYDDNNWYLLINYLESEGYEKIAAVNRAQLLDDVLNLAQAGVLKYSTALELTQYMEKEADYIPWYSALNAFSFLN</sequence>